<dbReference type="Proteomes" id="UP000299102">
    <property type="component" value="Unassembled WGS sequence"/>
</dbReference>
<keyword evidence="3" id="KW-1185">Reference proteome</keyword>
<evidence type="ECO:0000313" key="2">
    <source>
        <dbReference type="EMBL" id="GBP71814.1"/>
    </source>
</evidence>
<reference evidence="2 3" key="1">
    <citation type="journal article" date="2019" name="Commun. Biol.">
        <title>The bagworm genome reveals a unique fibroin gene that provides high tensile strength.</title>
        <authorList>
            <person name="Kono N."/>
            <person name="Nakamura H."/>
            <person name="Ohtoshi R."/>
            <person name="Tomita M."/>
            <person name="Numata K."/>
            <person name="Arakawa K."/>
        </authorList>
    </citation>
    <scope>NUCLEOTIDE SEQUENCE [LARGE SCALE GENOMIC DNA]</scope>
</reference>
<gene>
    <name evidence="2" type="ORF">EVAR_88669_1</name>
</gene>
<organism evidence="2 3">
    <name type="scientific">Eumeta variegata</name>
    <name type="common">Bagworm moth</name>
    <name type="synonym">Eumeta japonica</name>
    <dbReference type="NCBI Taxonomy" id="151549"/>
    <lineage>
        <taxon>Eukaryota</taxon>
        <taxon>Metazoa</taxon>
        <taxon>Ecdysozoa</taxon>
        <taxon>Arthropoda</taxon>
        <taxon>Hexapoda</taxon>
        <taxon>Insecta</taxon>
        <taxon>Pterygota</taxon>
        <taxon>Neoptera</taxon>
        <taxon>Endopterygota</taxon>
        <taxon>Lepidoptera</taxon>
        <taxon>Glossata</taxon>
        <taxon>Ditrysia</taxon>
        <taxon>Tineoidea</taxon>
        <taxon>Psychidae</taxon>
        <taxon>Oiketicinae</taxon>
        <taxon>Eumeta</taxon>
    </lineage>
</organism>
<protein>
    <submittedName>
        <fullName evidence="2">Uncharacterized protein</fullName>
    </submittedName>
</protein>
<sequence length="94" mass="10643">MRPTQSEVETIDTELRRTLVVEWKERLKYPSAGLRTVEAVHSHLREIYVPNREYGAIGRLPPLRSTTPKHHPTHPGDMNCLDKAARGPDGYGGQ</sequence>
<evidence type="ECO:0000256" key="1">
    <source>
        <dbReference type="SAM" id="MobiDB-lite"/>
    </source>
</evidence>
<proteinExistence type="predicted"/>
<dbReference type="AlphaFoldDB" id="A0A4C1YA76"/>
<evidence type="ECO:0000313" key="3">
    <source>
        <dbReference type="Proteomes" id="UP000299102"/>
    </source>
</evidence>
<name>A0A4C1YA76_EUMVA</name>
<accession>A0A4C1YA76</accession>
<dbReference type="EMBL" id="BGZK01001122">
    <property type="protein sequence ID" value="GBP71814.1"/>
    <property type="molecule type" value="Genomic_DNA"/>
</dbReference>
<comment type="caution">
    <text evidence="2">The sequence shown here is derived from an EMBL/GenBank/DDBJ whole genome shotgun (WGS) entry which is preliminary data.</text>
</comment>
<feature type="region of interest" description="Disordered" evidence="1">
    <location>
        <begin position="58"/>
        <end position="94"/>
    </location>
</feature>